<dbReference type="Gene3D" id="1.20.1280.170">
    <property type="entry name" value="Exocyst complex component Exo70"/>
    <property type="match status" value="1"/>
</dbReference>
<dbReference type="Proteomes" id="UP000059680">
    <property type="component" value="Chromosome 2"/>
</dbReference>
<dbReference type="SMR" id="A0A0P0VGU4"/>
<reference evidence="2" key="1">
    <citation type="journal article" date="2005" name="Nature">
        <title>The map-based sequence of the rice genome.</title>
        <authorList>
            <consortium name="International rice genome sequencing project (IRGSP)"/>
            <person name="Matsumoto T."/>
            <person name="Wu J."/>
            <person name="Kanamori H."/>
            <person name="Katayose Y."/>
            <person name="Fujisawa M."/>
            <person name="Namiki N."/>
            <person name="Mizuno H."/>
            <person name="Yamamoto K."/>
            <person name="Antonio B.A."/>
            <person name="Baba T."/>
            <person name="Sakata K."/>
            <person name="Nagamura Y."/>
            <person name="Aoki H."/>
            <person name="Arikawa K."/>
            <person name="Arita K."/>
            <person name="Bito T."/>
            <person name="Chiden Y."/>
            <person name="Fujitsuka N."/>
            <person name="Fukunaka R."/>
            <person name="Hamada M."/>
            <person name="Harada C."/>
            <person name="Hayashi A."/>
            <person name="Hijishita S."/>
            <person name="Honda M."/>
            <person name="Hosokawa S."/>
            <person name="Ichikawa Y."/>
            <person name="Idonuma A."/>
            <person name="Iijima M."/>
            <person name="Ikeda M."/>
            <person name="Ikeno M."/>
            <person name="Ito K."/>
            <person name="Ito S."/>
            <person name="Ito T."/>
            <person name="Ito Y."/>
            <person name="Ito Y."/>
            <person name="Iwabuchi A."/>
            <person name="Kamiya K."/>
            <person name="Karasawa W."/>
            <person name="Kurita K."/>
            <person name="Katagiri S."/>
            <person name="Kikuta A."/>
            <person name="Kobayashi H."/>
            <person name="Kobayashi N."/>
            <person name="Machita K."/>
            <person name="Maehara T."/>
            <person name="Masukawa M."/>
            <person name="Mizubayashi T."/>
            <person name="Mukai Y."/>
            <person name="Nagasaki H."/>
            <person name="Nagata Y."/>
            <person name="Naito S."/>
            <person name="Nakashima M."/>
            <person name="Nakama Y."/>
            <person name="Nakamichi Y."/>
            <person name="Nakamura M."/>
            <person name="Meguro A."/>
            <person name="Negishi M."/>
            <person name="Ohta I."/>
            <person name="Ohta T."/>
            <person name="Okamoto M."/>
            <person name="Ono N."/>
            <person name="Saji S."/>
            <person name="Sakaguchi M."/>
            <person name="Sakai K."/>
            <person name="Shibata M."/>
            <person name="Shimokawa T."/>
            <person name="Song J."/>
            <person name="Takazaki Y."/>
            <person name="Terasawa K."/>
            <person name="Tsugane M."/>
            <person name="Tsuji K."/>
            <person name="Ueda S."/>
            <person name="Waki K."/>
            <person name="Yamagata H."/>
            <person name="Yamamoto M."/>
            <person name="Yamamoto S."/>
            <person name="Yamane H."/>
            <person name="Yoshiki S."/>
            <person name="Yoshihara R."/>
            <person name="Yukawa K."/>
            <person name="Zhong H."/>
            <person name="Yano M."/>
            <person name="Yuan Q."/>
            <person name="Ouyang S."/>
            <person name="Liu J."/>
            <person name="Jones K.M."/>
            <person name="Gansberger K."/>
            <person name="Moffat K."/>
            <person name="Hill J."/>
            <person name="Bera J."/>
            <person name="Fadrosh D."/>
            <person name="Jin S."/>
            <person name="Johri S."/>
            <person name="Kim M."/>
            <person name="Overton L."/>
            <person name="Reardon M."/>
            <person name="Tsitrin T."/>
            <person name="Vuong H."/>
            <person name="Weaver B."/>
            <person name="Ciecko A."/>
            <person name="Tallon L."/>
            <person name="Jackson J."/>
            <person name="Pai G."/>
            <person name="Aken S.V."/>
            <person name="Utterback T."/>
            <person name="Reidmuller S."/>
            <person name="Feldblyum T."/>
            <person name="Hsiao J."/>
            <person name="Zismann V."/>
            <person name="Iobst S."/>
            <person name="de Vazeille A.R."/>
            <person name="Buell C.R."/>
            <person name="Ying K."/>
            <person name="Li Y."/>
            <person name="Lu T."/>
            <person name="Huang Y."/>
            <person name="Zhao Q."/>
            <person name="Feng Q."/>
            <person name="Zhang L."/>
            <person name="Zhu J."/>
            <person name="Weng Q."/>
            <person name="Mu J."/>
            <person name="Lu Y."/>
            <person name="Fan D."/>
            <person name="Liu Y."/>
            <person name="Guan J."/>
            <person name="Zhang Y."/>
            <person name="Yu S."/>
            <person name="Liu X."/>
            <person name="Zhang Y."/>
            <person name="Hong G."/>
            <person name="Han B."/>
            <person name="Choisne N."/>
            <person name="Demange N."/>
            <person name="Orjeda G."/>
            <person name="Samain S."/>
            <person name="Cattolico L."/>
            <person name="Pelletier E."/>
            <person name="Couloux A."/>
            <person name="Segurens B."/>
            <person name="Wincker P."/>
            <person name="D'Hont A."/>
            <person name="Scarpelli C."/>
            <person name="Weissenbach J."/>
            <person name="Salanoubat M."/>
            <person name="Quetier F."/>
            <person name="Yu Y."/>
            <person name="Kim H.R."/>
            <person name="Rambo T."/>
            <person name="Currie J."/>
            <person name="Collura K."/>
            <person name="Luo M."/>
            <person name="Yang T."/>
            <person name="Ammiraju J.S.S."/>
            <person name="Engler F."/>
            <person name="Soderlund C."/>
            <person name="Wing R.A."/>
            <person name="Palmer L.E."/>
            <person name="de la Bastide M."/>
            <person name="Spiegel L."/>
            <person name="Nascimento L."/>
            <person name="Zutavern T."/>
            <person name="O'Shaughnessy A."/>
            <person name="Dike S."/>
            <person name="Dedhia N."/>
            <person name="Preston R."/>
            <person name="Balija V."/>
            <person name="McCombie W.R."/>
            <person name="Chow T."/>
            <person name="Chen H."/>
            <person name="Chung M."/>
            <person name="Chen C."/>
            <person name="Shaw J."/>
            <person name="Wu H."/>
            <person name="Hsiao K."/>
            <person name="Chao Y."/>
            <person name="Chu M."/>
            <person name="Cheng C."/>
            <person name="Hour A."/>
            <person name="Lee P."/>
            <person name="Lin S."/>
            <person name="Lin Y."/>
            <person name="Liou J."/>
            <person name="Liu S."/>
            <person name="Hsing Y."/>
            <person name="Raghuvanshi S."/>
            <person name="Mohanty A."/>
            <person name="Bharti A.K."/>
            <person name="Gaur A."/>
            <person name="Gupta V."/>
            <person name="Kumar D."/>
            <person name="Ravi V."/>
            <person name="Vij S."/>
            <person name="Kapur A."/>
            <person name="Khurana P."/>
            <person name="Khurana P."/>
            <person name="Khurana J.P."/>
            <person name="Tyagi A.K."/>
            <person name="Gaikwad K."/>
            <person name="Singh A."/>
            <person name="Dalal V."/>
            <person name="Srivastava S."/>
            <person name="Dixit A."/>
            <person name="Pal A.K."/>
            <person name="Ghazi I.A."/>
            <person name="Yadav M."/>
            <person name="Pandit A."/>
            <person name="Bhargava A."/>
            <person name="Sureshbabu K."/>
            <person name="Batra K."/>
            <person name="Sharma T.R."/>
            <person name="Mohapatra T."/>
            <person name="Singh N.K."/>
            <person name="Messing J."/>
            <person name="Nelson A.B."/>
            <person name="Fuks G."/>
            <person name="Kavchok S."/>
            <person name="Keizer G."/>
            <person name="Linton E."/>
            <person name="Llaca V."/>
            <person name="Song R."/>
            <person name="Tanyolac B."/>
            <person name="Young S."/>
            <person name="Ho-Il K."/>
            <person name="Hahn J.H."/>
            <person name="Sangsakoo G."/>
            <person name="Vanavichit A."/>
            <person name="de Mattos Luiz.A.T."/>
            <person name="Zimmer P.D."/>
            <person name="Malone G."/>
            <person name="Dellagostin O."/>
            <person name="de Oliveira A.C."/>
            <person name="Bevan M."/>
            <person name="Bancroft I."/>
            <person name="Minx P."/>
            <person name="Cordum H."/>
            <person name="Wilson R."/>
            <person name="Cheng Z."/>
            <person name="Jin W."/>
            <person name="Jiang J."/>
            <person name="Leong S.A."/>
            <person name="Iwama H."/>
            <person name="Gojobori T."/>
            <person name="Itoh T."/>
            <person name="Niimura Y."/>
            <person name="Fujii Y."/>
            <person name="Habara T."/>
            <person name="Sakai H."/>
            <person name="Sato Y."/>
            <person name="Wilson G."/>
            <person name="Kumar K."/>
            <person name="McCouch S."/>
            <person name="Juretic N."/>
            <person name="Hoen D."/>
            <person name="Wright S."/>
            <person name="Bruskiewich R."/>
            <person name="Bureau T."/>
            <person name="Miyao A."/>
            <person name="Hirochika H."/>
            <person name="Nishikawa T."/>
            <person name="Kadowaki K."/>
            <person name="Sugiura M."/>
            <person name="Burr B."/>
            <person name="Sasaki T."/>
        </authorList>
    </citation>
    <scope>NUCLEOTIDE SEQUENCE [LARGE SCALE GENOMIC DNA]</scope>
    <source>
        <strain evidence="2">cv. Nipponbare</strain>
    </source>
</reference>
<organism evidence="1 2">
    <name type="scientific">Oryza sativa subsp. japonica</name>
    <name type="common">Rice</name>
    <dbReference type="NCBI Taxonomy" id="39947"/>
    <lineage>
        <taxon>Eukaryota</taxon>
        <taxon>Viridiplantae</taxon>
        <taxon>Streptophyta</taxon>
        <taxon>Embryophyta</taxon>
        <taxon>Tracheophyta</taxon>
        <taxon>Spermatophyta</taxon>
        <taxon>Magnoliopsida</taxon>
        <taxon>Liliopsida</taxon>
        <taxon>Poales</taxon>
        <taxon>Poaceae</taxon>
        <taxon>BOP clade</taxon>
        <taxon>Oryzoideae</taxon>
        <taxon>Oryzeae</taxon>
        <taxon>Oryzinae</taxon>
        <taxon>Oryza</taxon>
        <taxon>Oryza sativa</taxon>
    </lineage>
</organism>
<gene>
    <name evidence="1" type="ordered locus">Os02g0231850</name>
    <name evidence="1" type="ORF">OSNPB_020231850</name>
</gene>
<sequence>LSWRKFCIAVFERRPEAASSCFAGIASPGGILDFLKFGRAICDVRKDAIKLLLLLAVLI</sequence>
<dbReference type="AlphaFoldDB" id="A0A0P0VGU4"/>
<feature type="non-terminal residue" evidence="1">
    <location>
        <position position="1"/>
    </location>
</feature>
<dbReference type="InParanoid" id="A0A0P0VGU4"/>
<dbReference type="Gramene" id="Os02t0231850-01">
    <property type="protein sequence ID" value="Os02t0231850-01"/>
    <property type="gene ID" value="Os02g0231850"/>
</dbReference>
<dbReference type="STRING" id="39947.A0A0P0VGU4"/>
<name>A0A0P0VGU4_ORYSJ</name>
<protein>
    <submittedName>
        <fullName evidence="1">Os02g0231850 protein</fullName>
    </submittedName>
</protein>
<evidence type="ECO:0000313" key="1">
    <source>
        <dbReference type="EMBL" id="BAS77783.1"/>
    </source>
</evidence>
<proteinExistence type="predicted"/>
<dbReference type="PaxDb" id="39947-A0A0P0VGU4"/>
<reference evidence="1 2" key="3">
    <citation type="journal article" date="2013" name="Rice">
        <title>Improvement of the Oryza sativa Nipponbare reference genome using next generation sequence and optical map data.</title>
        <authorList>
            <person name="Kawahara Y."/>
            <person name="de la Bastide M."/>
            <person name="Hamilton J.P."/>
            <person name="Kanamori H."/>
            <person name="McCombie W.R."/>
            <person name="Ouyang S."/>
            <person name="Schwartz D.C."/>
            <person name="Tanaka T."/>
            <person name="Wu J."/>
            <person name="Zhou S."/>
            <person name="Childs K.L."/>
            <person name="Davidson R.M."/>
            <person name="Lin H."/>
            <person name="Quesada-Ocampo L."/>
            <person name="Vaillancourt B."/>
            <person name="Sakai H."/>
            <person name="Lee S.S."/>
            <person name="Kim J."/>
            <person name="Numa H."/>
            <person name="Itoh T."/>
            <person name="Buell C.R."/>
            <person name="Matsumoto T."/>
        </authorList>
    </citation>
    <scope>NUCLEOTIDE SEQUENCE [LARGE SCALE GENOMIC DNA]</scope>
    <source>
        <strain evidence="2">cv. Nipponbare</strain>
    </source>
</reference>
<keyword evidence="2" id="KW-1185">Reference proteome</keyword>
<reference evidence="1 2" key="2">
    <citation type="journal article" date="2013" name="Plant Cell Physiol.">
        <title>Rice Annotation Project Database (RAP-DB): an integrative and interactive database for rice genomics.</title>
        <authorList>
            <person name="Sakai H."/>
            <person name="Lee S.S."/>
            <person name="Tanaka T."/>
            <person name="Numa H."/>
            <person name="Kim J."/>
            <person name="Kawahara Y."/>
            <person name="Wakimoto H."/>
            <person name="Yang C.C."/>
            <person name="Iwamoto M."/>
            <person name="Abe T."/>
            <person name="Yamada Y."/>
            <person name="Muto A."/>
            <person name="Inokuchi H."/>
            <person name="Ikemura T."/>
            <person name="Matsumoto T."/>
            <person name="Sasaki T."/>
            <person name="Itoh T."/>
        </authorList>
    </citation>
    <scope>NUCLEOTIDE SEQUENCE [LARGE SCALE GENOMIC DNA]</scope>
    <source>
        <strain evidence="2">cv. Nipponbare</strain>
    </source>
</reference>
<dbReference type="EMBL" id="AP014958">
    <property type="protein sequence ID" value="BAS77783.1"/>
    <property type="molecule type" value="Genomic_DNA"/>
</dbReference>
<accession>A0A0P0VGU4</accession>
<evidence type="ECO:0000313" key="2">
    <source>
        <dbReference type="Proteomes" id="UP000059680"/>
    </source>
</evidence>